<dbReference type="AlphaFoldDB" id="A0AAW1F7P5"/>
<evidence type="ECO:0000313" key="3">
    <source>
        <dbReference type="Proteomes" id="UP001488805"/>
    </source>
</evidence>
<dbReference type="Proteomes" id="UP001488805">
    <property type="component" value="Unassembled WGS sequence"/>
</dbReference>
<name>A0AAW1F7P5_ZOAVI</name>
<evidence type="ECO:0000313" key="2">
    <source>
        <dbReference type="EMBL" id="KAK9530984.1"/>
    </source>
</evidence>
<reference evidence="2 3" key="1">
    <citation type="journal article" date="2024" name="Genome Biol. Evol.">
        <title>Chromosome-level genome assembly of the viviparous eelpout Zoarces viviparus.</title>
        <authorList>
            <person name="Fuhrmann N."/>
            <person name="Brasseur M.V."/>
            <person name="Bakowski C.E."/>
            <person name="Podsiadlowski L."/>
            <person name="Prost S."/>
            <person name="Krehenwinkel H."/>
            <person name="Mayer C."/>
        </authorList>
    </citation>
    <scope>NUCLEOTIDE SEQUENCE [LARGE SCALE GENOMIC DNA]</scope>
    <source>
        <strain evidence="2">NO-MEL_2022_Ind0_liver</strain>
    </source>
</reference>
<gene>
    <name evidence="1" type="ORF">VZT92_011433</name>
    <name evidence="2" type="ORF">VZT92_012454</name>
</gene>
<dbReference type="EMBL" id="JBCEZU010000100">
    <property type="protein sequence ID" value="KAK9529884.1"/>
    <property type="molecule type" value="Genomic_DNA"/>
</dbReference>
<proteinExistence type="predicted"/>
<accession>A0AAW1F7P5</accession>
<evidence type="ECO:0000313" key="1">
    <source>
        <dbReference type="EMBL" id="KAK9529884.1"/>
    </source>
</evidence>
<dbReference type="EMBL" id="JBCEZU010000100">
    <property type="protein sequence ID" value="KAK9530984.1"/>
    <property type="molecule type" value="Genomic_DNA"/>
</dbReference>
<comment type="caution">
    <text evidence="2">The sequence shown here is derived from an EMBL/GenBank/DDBJ whole genome shotgun (WGS) entry which is preliminary data.</text>
</comment>
<protein>
    <submittedName>
        <fullName evidence="2">Uncharacterized protein</fullName>
    </submittedName>
</protein>
<sequence length="70" mass="8691">MFVFTTLIALSILLSLGFFKRAIYYRIMPKHQGVKIRRAERYQFNLGFQSEEPQKKYWITNWTEMQHYYY</sequence>
<keyword evidence="3" id="KW-1185">Reference proteome</keyword>
<organism evidence="2 3">
    <name type="scientific">Zoarces viviparus</name>
    <name type="common">Viviparous eelpout</name>
    <name type="synonym">Blennius viviparus</name>
    <dbReference type="NCBI Taxonomy" id="48416"/>
    <lineage>
        <taxon>Eukaryota</taxon>
        <taxon>Metazoa</taxon>
        <taxon>Chordata</taxon>
        <taxon>Craniata</taxon>
        <taxon>Vertebrata</taxon>
        <taxon>Euteleostomi</taxon>
        <taxon>Actinopterygii</taxon>
        <taxon>Neopterygii</taxon>
        <taxon>Teleostei</taxon>
        <taxon>Neoteleostei</taxon>
        <taxon>Acanthomorphata</taxon>
        <taxon>Eupercaria</taxon>
        <taxon>Perciformes</taxon>
        <taxon>Cottioidei</taxon>
        <taxon>Zoarcales</taxon>
        <taxon>Zoarcidae</taxon>
        <taxon>Zoarcinae</taxon>
        <taxon>Zoarces</taxon>
    </lineage>
</organism>